<reference evidence="1 2" key="1">
    <citation type="submission" date="2021-06" db="EMBL/GenBank/DDBJ databases">
        <title>Caerostris darwini draft genome.</title>
        <authorList>
            <person name="Kono N."/>
            <person name="Arakawa K."/>
        </authorList>
    </citation>
    <scope>NUCLEOTIDE SEQUENCE [LARGE SCALE GENOMIC DNA]</scope>
</reference>
<name>A0AAV4QQ48_9ARAC</name>
<accession>A0AAV4QQ48</accession>
<dbReference type="AlphaFoldDB" id="A0AAV4QQ48"/>
<sequence length="188" mass="20890">MGFLRGVLQLKKSLGLNYEPELLIPPQNSVHLESFRINLDLGQNITKSNTDTSILRALALEILNILYPDPECLRIFTDGSLLSDSPNAGAGVFSEIFTFYVPVGRDTVFDGEIAEIRTALSQLHCHLEKFTRAVILCDSRAALLAIVSNNNPKTQDILDCHYHLENLASLEKHYNPPVGSCPLWGSRQ</sequence>
<protein>
    <submittedName>
        <fullName evidence="1">RNase H domain-containing protein</fullName>
    </submittedName>
</protein>
<dbReference type="InterPro" id="IPR036397">
    <property type="entry name" value="RNaseH_sf"/>
</dbReference>
<evidence type="ECO:0000313" key="2">
    <source>
        <dbReference type="Proteomes" id="UP001054837"/>
    </source>
</evidence>
<proteinExistence type="predicted"/>
<keyword evidence="2" id="KW-1185">Reference proteome</keyword>
<gene>
    <name evidence="1" type="primary">HNAJ_LOCUS4057</name>
    <name evidence="1" type="ORF">CDAR_184101</name>
</gene>
<evidence type="ECO:0000313" key="1">
    <source>
        <dbReference type="EMBL" id="GIY10964.1"/>
    </source>
</evidence>
<dbReference type="InterPro" id="IPR012337">
    <property type="entry name" value="RNaseH-like_sf"/>
</dbReference>
<comment type="caution">
    <text evidence="1">The sequence shown here is derived from an EMBL/GenBank/DDBJ whole genome shotgun (WGS) entry which is preliminary data.</text>
</comment>
<dbReference type="SUPFAM" id="SSF53098">
    <property type="entry name" value="Ribonuclease H-like"/>
    <property type="match status" value="1"/>
</dbReference>
<dbReference type="Proteomes" id="UP001054837">
    <property type="component" value="Unassembled WGS sequence"/>
</dbReference>
<dbReference type="Gene3D" id="3.30.420.10">
    <property type="entry name" value="Ribonuclease H-like superfamily/Ribonuclease H"/>
    <property type="match status" value="1"/>
</dbReference>
<organism evidence="1 2">
    <name type="scientific">Caerostris darwini</name>
    <dbReference type="NCBI Taxonomy" id="1538125"/>
    <lineage>
        <taxon>Eukaryota</taxon>
        <taxon>Metazoa</taxon>
        <taxon>Ecdysozoa</taxon>
        <taxon>Arthropoda</taxon>
        <taxon>Chelicerata</taxon>
        <taxon>Arachnida</taxon>
        <taxon>Araneae</taxon>
        <taxon>Araneomorphae</taxon>
        <taxon>Entelegynae</taxon>
        <taxon>Araneoidea</taxon>
        <taxon>Araneidae</taxon>
        <taxon>Caerostris</taxon>
    </lineage>
</organism>
<dbReference type="GO" id="GO:0003676">
    <property type="term" value="F:nucleic acid binding"/>
    <property type="evidence" value="ECO:0007669"/>
    <property type="project" value="InterPro"/>
</dbReference>
<dbReference type="EMBL" id="BPLQ01004834">
    <property type="protein sequence ID" value="GIY10964.1"/>
    <property type="molecule type" value="Genomic_DNA"/>
</dbReference>